<feature type="transmembrane region" description="Helical" evidence="6">
    <location>
        <begin position="132"/>
        <end position="153"/>
    </location>
</feature>
<feature type="transmembrane region" description="Helical" evidence="6">
    <location>
        <begin position="272"/>
        <end position="296"/>
    </location>
</feature>
<organism evidence="8 9">
    <name type="scientific">Verticillium longisporum</name>
    <name type="common">Verticillium dahliae var. longisporum</name>
    <dbReference type="NCBI Taxonomy" id="100787"/>
    <lineage>
        <taxon>Eukaryota</taxon>
        <taxon>Fungi</taxon>
        <taxon>Dikarya</taxon>
        <taxon>Ascomycota</taxon>
        <taxon>Pezizomycotina</taxon>
        <taxon>Sordariomycetes</taxon>
        <taxon>Hypocreomycetidae</taxon>
        <taxon>Glomerellales</taxon>
        <taxon>Plectosphaerellaceae</taxon>
        <taxon>Verticillium</taxon>
    </lineage>
</organism>
<evidence type="ECO:0000313" key="8">
    <source>
        <dbReference type="EMBL" id="KAG7136323.1"/>
    </source>
</evidence>
<feature type="transmembrane region" description="Helical" evidence="6">
    <location>
        <begin position="104"/>
        <end position="126"/>
    </location>
</feature>
<dbReference type="PANTHER" id="PTHR31382">
    <property type="entry name" value="NA(+)/H(+) ANTIPORTER"/>
    <property type="match status" value="1"/>
</dbReference>
<feature type="region of interest" description="Disordered" evidence="5">
    <location>
        <begin position="571"/>
        <end position="628"/>
    </location>
</feature>
<feature type="domain" description="Cation/H+ exchanger transmembrane" evidence="7">
    <location>
        <begin position="29"/>
        <end position="490"/>
    </location>
</feature>
<dbReference type="Proteomes" id="UP000689129">
    <property type="component" value="Unassembled WGS sequence"/>
</dbReference>
<dbReference type="GO" id="GO:0036376">
    <property type="term" value="P:sodium ion export across plasma membrane"/>
    <property type="evidence" value="ECO:0007669"/>
    <property type="project" value="InterPro"/>
</dbReference>
<keyword evidence="3 6" id="KW-1133">Transmembrane helix</keyword>
<protein>
    <submittedName>
        <fullName evidence="8">Na(+)/H(+) antiporter C3A11.09 like protein</fullName>
    </submittedName>
</protein>
<evidence type="ECO:0000256" key="2">
    <source>
        <dbReference type="ARBA" id="ARBA00022692"/>
    </source>
</evidence>
<comment type="subcellular location">
    <subcellularLocation>
        <location evidence="1">Membrane</location>
        <topology evidence="1">Multi-pass membrane protein</topology>
    </subcellularLocation>
</comment>
<name>A0A8I2ZS00_VERLO</name>
<gene>
    <name evidence="8" type="ORF">HYQ45_006095</name>
</gene>
<evidence type="ECO:0000256" key="1">
    <source>
        <dbReference type="ARBA" id="ARBA00004141"/>
    </source>
</evidence>
<dbReference type="Pfam" id="PF00999">
    <property type="entry name" value="Na_H_Exchanger"/>
    <property type="match status" value="1"/>
</dbReference>
<feature type="transmembrane region" description="Helical" evidence="6">
    <location>
        <begin position="466"/>
        <end position="487"/>
    </location>
</feature>
<dbReference type="OrthoDB" id="5327978at2759"/>
<dbReference type="GO" id="GO:0120029">
    <property type="term" value="P:proton export across plasma membrane"/>
    <property type="evidence" value="ECO:0007669"/>
    <property type="project" value="InterPro"/>
</dbReference>
<evidence type="ECO:0000313" key="9">
    <source>
        <dbReference type="Proteomes" id="UP000689129"/>
    </source>
</evidence>
<accession>A0A8I2ZS00</accession>
<proteinExistence type="predicted"/>
<evidence type="ECO:0000259" key="7">
    <source>
        <dbReference type="Pfam" id="PF00999"/>
    </source>
</evidence>
<evidence type="ECO:0000256" key="5">
    <source>
        <dbReference type="SAM" id="MobiDB-lite"/>
    </source>
</evidence>
<keyword evidence="4 6" id="KW-0472">Membrane</keyword>
<dbReference type="GO" id="GO:0005886">
    <property type="term" value="C:plasma membrane"/>
    <property type="evidence" value="ECO:0007669"/>
    <property type="project" value="InterPro"/>
</dbReference>
<evidence type="ECO:0000256" key="3">
    <source>
        <dbReference type="ARBA" id="ARBA00022989"/>
    </source>
</evidence>
<feature type="transmembrane region" description="Helical" evidence="6">
    <location>
        <begin position="396"/>
        <end position="416"/>
    </location>
</feature>
<dbReference type="GO" id="GO:0042391">
    <property type="term" value="P:regulation of membrane potential"/>
    <property type="evidence" value="ECO:0007669"/>
    <property type="project" value="InterPro"/>
</dbReference>
<dbReference type="AlphaFoldDB" id="A0A8I2ZS00"/>
<reference evidence="8" key="1">
    <citation type="journal article" date="2021" name="Mol. Plant Pathol.">
        <title>A 20-kb lineage-specific genomic region tames virulence in pathogenic amphidiploid Verticillium longisporum.</title>
        <authorList>
            <person name="Harting R."/>
            <person name="Starke J."/>
            <person name="Kusch H."/>
            <person name="Poggeler S."/>
            <person name="Maurus I."/>
            <person name="Schluter R."/>
            <person name="Landesfeind M."/>
            <person name="Bulla I."/>
            <person name="Nowrousian M."/>
            <person name="de Jonge R."/>
            <person name="Stahlhut G."/>
            <person name="Hoff K.J."/>
            <person name="Asshauer K.P."/>
            <person name="Thurmer A."/>
            <person name="Stanke M."/>
            <person name="Daniel R."/>
            <person name="Morgenstern B."/>
            <person name="Thomma B.P.H.J."/>
            <person name="Kronstad J.W."/>
            <person name="Braus-Stromeyer S.A."/>
            <person name="Braus G.H."/>
        </authorList>
    </citation>
    <scope>NUCLEOTIDE SEQUENCE</scope>
    <source>
        <strain evidence="8">Vl32</strain>
    </source>
</reference>
<dbReference type="GO" id="GO:0015385">
    <property type="term" value="F:sodium:proton antiporter activity"/>
    <property type="evidence" value="ECO:0007669"/>
    <property type="project" value="InterPro"/>
</dbReference>
<evidence type="ECO:0000256" key="6">
    <source>
        <dbReference type="SAM" id="Phobius"/>
    </source>
</evidence>
<feature type="compositionally biased region" description="Basic and acidic residues" evidence="5">
    <location>
        <begin position="579"/>
        <end position="588"/>
    </location>
</feature>
<dbReference type="InterPro" id="IPR004712">
    <property type="entry name" value="Na+/H+_antiporter_fungi"/>
</dbReference>
<dbReference type="InterPro" id="IPR006153">
    <property type="entry name" value="Cation/H_exchanger_TM"/>
</dbReference>
<dbReference type="EMBL" id="JAEMWZ010000107">
    <property type="protein sequence ID" value="KAG7136323.1"/>
    <property type="molecule type" value="Genomic_DNA"/>
</dbReference>
<keyword evidence="2 6" id="KW-0812">Transmembrane</keyword>
<feature type="transmembrane region" description="Helical" evidence="6">
    <location>
        <begin position="428"/>
        <end position="446"/>
    </location>
</feature>
<sequence length="628" mass="68408">MPVLDVSELNVILGVLGTALDHVHFHWLLAKWYLGEALPAVIVGVLLGPVAAKFIETTKWGSATPGQTNEITLGLMRVMIGVQLVIAGFQLPAKYQVLRWKEMLLLLVPVMTMMWLATTMCILATVPKLTLLAALIIGSCVTCTDPILSQAIAKGPFADKYVARDLREIISSEAGANDGFGFPFLMLATFLIRHADVPGAGQHGGESAGAEGGVGESAVGAVAAGQPPHLLARAGVTVASQSLGLMGRSEEEVGRLGGGVGIAVQNWVIETWLYQIFMSIAIGAIVGFAAQFALRFALRKKWVDSESYLLYPTALGLWLLSICGLVGTDDLLACFVAGNALNWDGAFLAETEERHDEVNSVMDVLLNFGGFMYIGAIMPWDQFNTPETTGLTWGRLFGLGFLVLVFRRIPAIFISYKLLPNVCKNWKEALFMGYFGPIGAGAVFYVEHTRHLFPELGQGDTEETDLIRVMIPVVYWLVLFSIVVHGLSIPGLNLAYKFFNVEPIQDDAVEMRRKSVHVATPTNAIVGDQETFIAYNRFSRPVFNVADLPTVRSRRQSLAIEQGYPRSISLSRMSMARSRSRDAGRDRVPAPVPEKVPDDSYSQWSGSDANEGANRAPLKQGRTIQYAA</sequence>
<evidence type="ECO:0000256" key="4">
    <source>
        <dbReference type="ARBA" id="ARBA00023136"/>
    </source>
</evidence>
<dbReference type="PANTHER" id="PTHR31382:SF3">
    <property type="entry name" value="SODIUM ION_PROTON EXCHANGER (EUROFUNG)"/>
    <property type="match status" value="1"/>
</dbReference>
<comment type="caution">
    <text evidence="8">The sequence shown here is derived from an EMBL/GenBank/DDBJ whole genome shotgun (WGS) entry which is preliminary data.</text>
</comment>
<feature type="transmembrane region" description="Helical" evidence="6">
    <location>
        <begin position="308"/>
        <end position="327"/>
    </location>
</feature>
<feature type="transmembrane region" description="Helical" evidence="6">
    <location>
        <begin position="37"/>
        <end position="55"/>
    </location>
</feature>